<accession>A0A381QZD7</accession>
<feature type="domain" description="DUF302" evidence="1">
    <location>
        <begin position="56"/>
        <end position="108"/>
    </location>
</feature>
<dbReference type="AlphaFoldDB" id="A0A381QZD7"/>
<sequence length="140" mass="16365">MEVAQDIVKKNFTGIDFKDILNDLIKEIEMRNYMITRISNIDNILDRSNSGTGTYVNFRYYKIVEFCNLESCSQLISSDLLAGVFMPVRFIVYQRIEEDKIYIAFLKPTAFANLFNSKKIKDLAEILEQDMHDVLEEIVF</sequence>
<dbReference type="InterPro" id="IPR035923">
    <property type="entry name" value="TT1751-like_sf"/>
</dbReference>
<dbReference type="SUPFAM" id="SSF103247">
    <property type="entry name" value="TT1751-like"/>
    <property type="match status" value="1"/>
</dbReference>
<reference evidence="2" key="1">
    <citation type="submission" date="2018-05" db="EMBL/GenBank/DDBJ databases">
        <authorList>
            <person name="Lanie J.A."/>
            <person name="Ng W.-L."/>
            <person name="Kazmierczak K.M."/>
            <person name="Andrzejewski T.M."/>
            <person name="Davidsen T.M."/>
            <person name="Wayne K.J."/>
            <person name="Tettelin H."/>
            <person name="Glass J.I."/>
            <person name="Rusch D."/>
            <person name="Podicherti R."/>
            <person name="Tsui H.-C.T."/>
            <person name="Winkler M.E."/>
        </authorList>
    </citation>
    <scope>NUCLEOTIDE SEQUENCE</scope>
</reference>
<dbReference type="Gene3D" id="3.30.310.70">
    <property type="entry name" value="TT1751-like domain"/>
    <property type="match status" value="1"/>
</dbReference>
<name>A0A381QZD7_9ZZZZ</name>
<evidence type="ECO:0000259" key="1">
    <source>
        <dbReference type="Pfam" id="PF03625"/>
    </source>
</evidence>
<protein>
    <recommendedName>
        <fullName evidence="1">DUF302 domain-containing protein</fullName>
    </recommendedName>
</protein>
<dbReference type="CDD" id="cd14797">
    <property type="entry name" value="DUF302"/>
    <property type="match status" value="1"/>
</dbReference>
<dbReference type="InterPro" id="IPR005180">
    <property type="entry name" value="DUF302"/>
</dbReference>
<dbReference type="Pfam" id="PF03625">
    <property type="entry name" value="DUF302"/>
    <property type="match status" value="1"/>
</dbReference>
<organism evidence="2">
    <name type="scientific">marine metagenome</name>
    <dbReference type="NCBI Taxonomy" id="408172"/>
    <lineage>
        <taxon>unclassified sequences</taxon>
        <taxon>metagenomes</taxon>
        <taxon>ecological metagenomes</taxon>
    </lineage>
</organism>
<gene>
    <name evidence="2" type="ORF">METZ01_LOCUS35871</name>
</gene>
<proteinExistence type="predicted"/>
<dbReference type="EMBL" id="UINC01001532">
    <property type="protein sequence ID" value="SUZ83017.1"/>
    <property type="molecule type" value="Genomic_DNA"/>
</dbReference>
<evidence type="ECO:0000313" key="2">
    <source>
        <dbReference type="EMBL" id="SUZ83017.1"/>
    </source>
</evidence>